<dbReference type="SMART" id="SM01079">
    <property type="entry name" value="CHASE"/>
    <property type="match status" value="1"/>
</dbReference>
<dbReference type="PRINTS" id="PR00344">
    <property type="entry name" value="BCTRLSENSOR"/>
</dbReference>
<reference evidence="22 23" key="1">
    <citation type="submission" date="2019-02" db="EMBL/GenBank/DDBJ databases">
        <title>Deep-cultivation of Planctomycetes and their phenomic and genomic characterization uncovers novel biology.</title>
        <authorList>
            <person name="Wiegand S."/>
            <person name="Jogler M."/>
            <person name="Boedeker C."/>
            <person name="Pinto D."/>
            <person name="Vollmers J."/>
            <person name="Rivas-Marin E."/>
            <person name="Kohn T."/>
            <person name="Peeters S.H."/>
            <person name="Heuer A."/>
            <person name="Rast P."/>
            <person name="Oberbeckmann S."/>
            <person name="Bunk B."/>
            <person name="Jeske O."/>
            <person name="Meyerdierks A."/>
            <person name="Storesund J.E."/>
            <person name="Kallscheuer N."/>
            <person name="Luecker S."/>
            <person name="Lage O.M."/>
            <person name="Pohl T."/>
            <person name="Merkel B.J."/>
            <person name="Hornburger P."/>
            <person name="Mueller R.-W."/>
            <person name="Bruemmer F."/>
            <person name="Labrenz M."/>
            <person name="Spormann A.M."/>
            <person name="Op den Camp H."/>
            <person name="Overmann J."/>
            <person name="Amann R."/>
            <person name="Jetten M.S.M."/>
            <person name="Mascher T."/>
            <person name="Medema M.H."/>
            <person name="Devos D.P."/>
            <person name="Kaster A.-K."/>
            <person name="Ovreas L."/>
            <person name="Rohde M."/>
            <person name="Galperin M.Y."/>
            <person name="Jogler C."/>
        </authorList>
    </citation>
    <scope>NUCLEOTIDE SEQUENCE [LARGE SCALE GENOMIC DNA]</scope>
    <source>
        <strain evidence="22 23">EC9</strain>
    </source>
</reference>
<protein>
    <recommendedName>
        <fullName evidence="14">Sensory/regulatory protein RpfC</fullName>
        <ecNumber evidence="3">2.7.13.3</ecNumber>
    </recommendedName>
</protein>
<keyword evidence="12 16" id="KW-0472">Membrane</keyword>
<feature type="domain" description="Response regulatory" evidence="18">
    <location>
        <begin position="1219"/>
        <end position="1337"/>
    </location>
</feature>
<feature type="domain" description="PAC" evidence="20">
    <location>
        <begin position="906"/>
        <end position="960"/>
    </location>
</feature>
<dbReference type="PANTHER" id="PTHR45339:SF1">
    <property type="entry name" value="HYBRID SIGNAL TRANSDUCTION HISTIDINE KINASE J"/>
    <property type="match status" value="1"/>
</dbReference>
<dbReference type="InterPro" id="IPR001610">
    <property type="entry name" value="PAC"/>
</dbReference>
<dbReference type="InterPro" id="IPR003661">
    <property type="entry name" value="HisK_dim/P_dom"/>
</dbReference>
<keyword evidence="8 22" id="KW-0418">Kinase</keyword>
<feature type="domain" description="PAC" evidence="20">
    <location>
        <begin position="612"/>
        <end position="663"/>
    </location>
</feature>
<dbReference type="EC" id="2.7.13.3" evidence="3"/>
<dbReference type="PROSITE" id="PS50109">
    <property type="entry name" value="HIS_KIN"/>
    <property type="match status" value="1"/>
</dbReference>
<dbReference type="FunFam" id="3.30.565.10:FF:000010">
    <property type="entry name" value="Sensor histidine kinase RcsC"/>
    <property type="match status" value="1"/>
</dbReference>
<dbReference type="SMART" id="SM00065">
    <property type="entry name" value="GAF"/>
    <property type="match status" value="1"/>
</dbReference>
<dbReference type="InterPro" id="IPR003594">
    <property type="entry name" value="HATPase_dom"/>
</dbReference>
<feature type="transmembrane region" description="Helical" evidence="16">
    <location>
        <begin position="35"/>
        <end position="56"/>
    </location>
</feature>
<feature type="transmembrane region" description="Helical" evidence="16">
    <location>
        <begin position="350"/>
        <end position="368"/>
    </location>
</feature>
<evidence type="ECO:0000256" key="14">
    <source>
        <dbReference type="ARBA" id="ARBA00068150"/>
    </source>
</evidence>
<dbReference type="NCBIfam" id="TIGR00229">
    <property type="entry name" value="sensory_box"/>
    <property type="match status" value="3"/>
</dbReference>
<dbReference type="Gene3D" id="3.30.450.20">
    <property type="entry name" value="PAS domain"/>
    <property type="match status" value="3"/>
</dbReference>
<dbReference type="KEGG" id="ruv:EC9_02080"/>
<dbReference type="CDD" id="cd00082">
    <property type="entry name" value="HisKA"/>
    <property type="match status" value="1"/>
</dbReference>
<dbReference type="InterPro" id="IPR035965">
    <property type="entry name" value="PAS-like_dom_sf"/>
</dbReference>
<evidence type="ECO:0000256" key="3">
    <source>
        <dbReference type="ARBA" id="ARBA00012438"/>
    </source>
</evidence>
<dbReference type="SMART" id="SM00388">
    <property type="entry name" value="HisKA"/>
    <property type="match status" value="1"/>
</dbReference>
<dbReference type="PROSITE" id="PS50839">
    <property type="entry name" value="CHASE"/>
    <property type="match status" value="1"/>
</dbReference>
<evidence type="ECO:0000259" key="20">
    <source>
        <dbReference type="PROSITE" id="PS50113"/>
    </source>
</evidence>
<feature type="modified residue" description="4-aspartylphosphate" evidence="15">
    <location>
        <position position="1273"/>
    </location>
</feature>
<feature type="domain" description="CHASE" evidence="21">
    <location>
        <begin position="99"/>
        <end position="268"/>
    </location>
</feature>
<dbReference type="InterPro" id="IPR036097">
    <property type="entry name" value="HisK_dim/P_sf"/>
</dbReference>
<dbReference type="SUPFAM" id="SSF55781">
    <property type="entry name" value="GAF domain-like"/>
    <property type="match status" value="1"/>
</dbReference>
<name>A0A517LTV2_9BACT</name>
<dbReference type="OrthoDB" id="219325at2"/>
<dbReference type="GO" id="GO:0005524">
    <property type="term" value="F:ATP binding"/>
    <property type="evidence" value="ECO:0007669"/>
    <property type="project" value="UniProtKB-KW"/>
</dbReference>
<evidence type="ECO:0000256" key="7">
    <source>
        <dbReference type="ARBA" id="ARBA00022741"/>
    </source>
</evidence>
<keyword evidence="6 16" id="KW-0812">Transmembrane</keyword>
<keyword evidence="5 22" id="KW-0808">Transferase</keyword>
<dbReference type="CDD" id="cd16922">
    <property type="entry name" value="HATPase_EvgS-ArcB-TorS-like"/>
    <property type="match status" value="1"/>
</dbReference>
<feature type="domain" description="PAS" evidence="19">
    <location>
        <begin position="411"/>
        <end position="483"/>
    </location>
</feature>
<evidence type="ECO:0000256" key="5">
    <source>
        <dbReference type="ARBA" id="ARBA00022679"/>
    </source>
</evidence>
<dbReference type="Pfam" id="PF03924">
    <property type="entry name" value="CHASE"/>
    <property type="match status" value="1"/>
</dbReference>
<evidence type="ECO:0000259" key="18">
    <source>
        <dbReference type="PROSITE" id="PS50110"/>
    </source>
</evidence>
<dbReference type="SUPFAM" id="SSF52172">
    <property type="entry name" value="CheY-like"/>
    <property type="match status" value="1"/>
</dbReference>
<organism evidence="22 23">
    <name type="scientific">Rosistilla ulvae</name>
    <dbReference type="NCBI Taxonomy" id="1930277"/>
    <lineage>
        <taxon>Bacteria</taxon>
        <taxon>Pseudomonadati</taxon>
        <taxon>Planctomycetota</taxon>
        <taxon>Planctomycetia</taxon>
        <taxon>Pirellulales</taxon>
        <taxon>Pirellulaceae</taxon>
        <taxon>Rosistilla</taxon>
    </lineage>
</organism>
<evidence type="ECO:0000256" key="4">
    <source>
        <dbReference type="ARBA" id="ARBA00022553"/>
    </source>
</evidence>
<dbReference type="InterPro" id="IPR036890">
    <property type="entry name" value="HATPase_C_sf"/>
</dbReference>
<evidence type="ECO:0000256" key="10">
    <source>
        <dbReference type="ARBA" id="ARBA00022989"/>
    </source>
</evidence>
<dbReference type="InterPro" id="IPR005467">
    <property type="entry name" value="His_kinase_dom"/>
</dbReference>
<dbReference type="Gene3D" id="3.30.450.350">
    <property type="entry name" value="CHASE domain"/>
    <property type="match status" value="1"/>
</dbReference>
<gene>
    <name evidence="22" type="primary">barA_2</name>
    <name evidence="22" type="ORF">EC9_02080</name>
</gene>
<dbReference type="SMART" id="SM00387">
    <property type="entry name" value="HATPase_c"/>
    <property type="match status" value="1"/>
</dbReference>
<keyword evidence="11" id="KW-0902">Two-component regulatory system</keyword>
<dbReference type="SUPFAM" id="SSF47384">
    <property type="entry name" value="Homodimeric domain of signal transducing histidine kinase"/>
    <property type="match status" value="1"/>
</dbReference>
<dbReference type="EMBL" id="CP036261">
    <property type="protein sequence ID" value="QDS86050.1"/>
    <property type="molecule type" value="Genomic_DNA"/>
</dbReference>
<dbReference type="InterPro" id="IPR000014">
    <property type="entry name" value="PAS"/>
</dbReference>
<dbReference type="InterPro" id="IPR006189">
    <property type="entry name" value="CHASE_dom"/>
</dbReference>
<keyword evidence="10 16" id="KW-1133">Transmembrane helix</keyword>
<dbReference type="FunFam" id="1.10.287.130:FF:000002">
    <property type="entry name" value="Two-component osmosensing histidine kinase"/>
    <property type="match status" value="1"/>
</dbReference>
<evidence type="ECO:0000256" key="15">
    <source>
        <dbReference type="PROSITE-ProRule" id="PRU00169"/>
    </source>
</evidence>
<evidence type="ECO:0000256" key="16">
    <source>
        <dbReference type="SAM" id="Phobius"/>
    </source>
</evidence>
<evidence type="ECO:0000313" key="22">
    <source>
        <dbReference type="EMBL" id="QDS86050.1"/>
    </source>
</evidence>
<evidence type="ECO:0000256" key="2">
    <source>
        <dbReference type="ARBA" id="ARBA00004370"/>
    </source>
</evidence>
<evidence type="ECO:0000256" key="1">
    <source>
        <dbReference type="ARBA" id="ARBA00000085"/>
    </source>
</evidence>
<dbReference type="InterPro" id="IPR003018">
    <property type="entry name" value="GAF"/>
</dbReference>
<dbReference type="GO" id="GO:0000155">
    <property type="term" value="F:phosphorelay sensor kinase activity"/>
    <property type="evidence" value="ECO:0007669"/>
    <property type="project" value="InterPro"/>
</dbReference>
<dbReference type="GO" id="GO:0016020">
    <property type="term" value="C:membrane"/>
    <property type="evidence" value="ECO:0007669"/>
    <property type="project" value="UniProtKB-SubCell"/>
</dbReference>
<evidence type="ECO:0000259" key="17">
    <source>
        <dbReference type="PROSITE" id="PS50109"/>
    </source>
</evidence>
<dbReference type="Pfam" id="PF13185">
    <property type="entry name" value="GAF_2"/>
    <property type="match status" value="1"/>
</dbReference>
<comment type="catalytic activity">
    <reaction evidence="1">
        <text>ATP + protein L-histidine = ADP + protein N-phospho-L-histidine.</text>
        <dbReference type="EC" id="2.7.13.3"/>
    </reaction>
</comment>
<dbReference type="SUPFAM" id="SSF55785">
    <property type="entry name" value="PYP-like sensor domain (PAS domain)"/>
    <property type="match status" value="3"/>
</dbReference>
<evidence type="ECO:0000256" key="9">
    <source>
        <dbReference type="ARBA" id="ARBA00022840"/>
    </source>
</evidence>
<comment type="subunit">
    <text evidence="13">At low DSF concentrations, interacts with RpfF.</text>
</comment>
<dbReference type="SMART" id="SM00086">
    <property type="entry name" value="PAC"/>
    <property type="match status" value="3"/>
</dbReference>
<feature type="domain" description="PAS" evidence="19">
    <location>
        <begin position="537"/>
        <end position="608"/>
    </location>
</feature>
<feature type="domain" description="PAC" evidence="20">
    <location>
        <begin position="487"/>
        <end position="540"/>
    </location>
</feature>
<dbReference type="Pfam" id="PF02518">
    <property type="entry name" value="HATPase_c"/>
    <property type="match status" value="1"/>
</dbReference>
<dbReference type="InterPro" id="IPR011006">
    <property type="entry name" value="CheY-like_superfamily"/>
</dbReference>
<feature type="domain" description="Histidine kinase" evidence="17">
    <location>
        <begin position="978"/>
        <end position="1199"/>
    </location>
</feature>
<dbReference type="InterPro" id="IPR001789">
    <property type="entry name" value="Sig_transdc_resp-reg_receiver"/>
</dbReference>
<evidence type="ECO:0000256" key="8">
    <source>
        <dbReference type="ARBA" id="ARBA00022777"/>
    </source>
</evidence>
<dbReference type="InterPro" id="IPR000700">
    <property type="entry name" value="PAS-assoc_C"/>
</dbReference>
<accession>A0A517LTV2</accession>
<dbReference type="PROSITE" id="PS50112">
    <property type="entry name" value="PAS"/>
    <property type="match status" value="3"/>
</dbReference>
<dbReference type="InterPro" id="IPR013655">
    <property type="entry name" value="PAS_fold_3"/>
</dbReference>
<dbReference type="Proteomes" id="UP000319557">
    <property type="component" value="Chromosome"/>
</dbReference>
<dbReference type="Gene3D" id="3.30.565.10">
    <property type="entry name" value="Histidine kinase-like ATPase, C-terminal domain"/>
    <property type="match status" value="1"/>
</dbReference>
<dbReference type="SMART" id="SM00091">
    <property type="entry name" value="PAS"/>
    <property type="match status" value="3"/>
</dbReference>
<dbReference type="Pfam" id="PF08447">
    <property type="entry name" value="PAS_3"/>
    <property type="match status" value="1"/>
</dbReference>
<dbReference type="Pfam" id="PF13426">
    <property type="entry name" value="PAS_9"/>
    <property type="match status" value="2"/>
</dbReference>
<dbReference type="Pfam" id="PF00512">
    <property type="entry name" value="HisKA"/>
    <property type="match status" value="1"/>
</dbReference>
<dbReference type="PANTHER" id="PTHR45339">
    <property type="entry name" value="HYBRID SIGNAL TRANSDUCTION HISTIDINE KINASE J"/>
    <property type="match status" value="1"/>
</dbReference>
<evidence type="ECO:0000259" key="21">
    <source>
        <dbReference type="PROSITE" id="PS50839"/>
    </source>
</evidence>
<evidence type="ECO:0000256" key="13">
    <source>
        <dbReference type="ARBA" id="ARBA00064003"/>
    </source>
</evidence>
<dbReference type="CDD" id="cd00130">
    <property type="entry name" value="PAS"/>
    <property type="match status" value="3"/>
</dbReference>
<dbReference type="SUPFAM" id="SSF55874">
    <property type="entry name" value="ATPase domain of HSP90 chaperone/DNA topoisomerase II/histidine kinase"/>
    <property type="match status" value="1"/>
</dbReference>
<evidence type="ECO:0000256" key="12">
    <source>
        <dbReference type="ARBA" id="ARBA00023136"/>
    </source>
</evidence>
<proteinExistence type="predicted"/>
<feature type="domain" description="PAS" evidence="19">
    <location>
        <begin position="834"/>
        <end position="879"/>
    </location>
</feature>
<keyword evidence="7" id="KW-0547">Nucleotide-binding</keyword>
<dbReference type="PROSITE" id="PS50110">
    <property type="entry name" value="RESPONSE_REGULATORY"/>
    <property type="match status" value="1"/>
</dbReference>
<dbReference type="Gene3D" id="3.30.450.40">
    <property type="match status" value="1"/>
</dbReference>
<keyword evidence="23" id="KW-1185">Reference proteome</keyword>
<dbReference type="PROSITE" id="PS50113">
    <property type="entry name" value="PAC"/>
    <property type="match status" value="3"/>
</dbReference>
<dbReference type="InterPro" id="IPR042240">
    <property type="entry name" value="CHASE_sf"/>
</dbReference>
<dbReference type="InterPro" id="IPR029016">
    <property type="entry name" value="GAF-like_dom_sf"/>
</dbReference>
<dbReference type="InterPro" id="IPR004358">
    <property type="entry name" value="Sig_transdc_His_kin-like_C"/>
</dbReference>
<keyword evidence="9" id="KW-0067">ATP-binding</keyword>
<evidence type="ECO:0000256" key="11">
    <source>
        <dbReference type="ARBA" id="ARBA00023012"/>
    </source>
</evidence>
<dbReference type="Gene3D" id="1.10.287.130">
    <property type="match status" value="1"/>
</dbReference>
<comment type="subcellular location">
    <subcellularLocation>
        <location evidence="2">Membrane</location>
    </subcellularLocation>
</comment>
<evidence type="ECO:0000256" key="6">
    <source>
        <dbReference type="ARBA" id="ARBA00022692"/>
    </source>
</evidence>
<keyword evidence="4 15" id="KW-0597">Phosphoprotein</keyword>
<sequence>MDWAEHRLSIRTEAMNFQSRPATGSVLRDAQRQQWILPLLVLVSGVIASFALWNVMRSLELRAIRKEFHASSIERAEVFRAGLARPVDLIRSVEAIYNSSTKVDQSEFDSFVTTVKPAAVGIDSIAWLANVSGEDREAYENGEFAPPNGIVQRQSDGKLRPAEERDRYLPVTFVYPQGDPMVALGEDFGVNSALQQSLNNAITTPGLSAAPARQISHTSPGLRVRLLRPIFERESATNAIAGKPPVLRGVVVGGLRIDEVLESAIDSLVPVGIHILLHERGTPQTGPIAYARQPRLVDASDHLNKTSTGPTAASMLVYEGNIQLAGRHWTMHFTANNDYVAKRRNNTPTMALAAGILASLLVSGFIGVQSRRTEHVQRLVKTRTQELQAAKLASDEQIERQLALEDELQLSREQLNLAVRGSNDGIWDCNTETREIYYSTRYLEMMGYTRDELGTDPADSYSLIHPDDQPRVREAIQRCQNGLADTFELECRVRHKEGHYLHVLSRAVAVRRAAEARPYRMVGTQVDLTKWKQHELKLNEFKTTLDQTYDCVFMFRPDNFRFYYLNRGAIEHLGYTVEELEQMSIFDIDSTMSRDQLRALFDELMADSQSSRRFETHHCRKDGQEVPVDVLIQYVAPVDEPPRFVAIVRDISERRQVEARLAERTQVANLMADVGIALSRAEHLRPGLQQCCQAVVNRLGASFARIWTIDSSEKILDLQASAGMYTHIDGGHARVPVGSFKIGRIAASRQPHLTNDVPNDGEIGHPQWAKREGMVAFAGYPLIVGDRVAGVLALFANQRLEAKTLEGLAAIADTIALFVERKRAEDKLRDSHREISKLSLVASKTQHSVFITDALRRIEWVNQAFTLLTGYTLQDVVGRRPETILHGAETDPETVAEIIHTLGQRKSVAAEMYNYNKFGKGYWTDLKIDPVFDGEGEVCNFIVTQVDVTQRKESERSLLAAKEEAERASGAKSEFLATMSHELRTPLNGVIGMTELLADSPLDARQRRFVSACQSSGNALLTLISDILDLSRVEAGGLELDDHPFDLLQLFDDLMESMPARVGKKDLELLYYLDHPNTLHLIGDSHRLRQVLVNLMANAIKFTERGEITLRAELQHLSDEEATILFSIQDTGIGIPEDRLDRVFQTFSQVDGSISRKYGGSGLGLSISKAIVEAMGGQIGVHSNVGIGSQFWFSTSFRRTDVATDCPPQRVVQSLKSRRVLVLQPHPAVRKMIVDSMTAWDIQVDAVSDFDAGLEQLGQATAAGWAYDLVITDETLAEPSDPPRDSAIGQHPAARDAAILLVVSAVSPTLIQETTEICHLPKPVGQTQLHDALVEQFCRVEKIEAPR</sequence>
<evidence type="ECO:0000313" key="23">
    <source>
        <dbReference type="Proteomes" id="UP000319557"/>
    </source>
</evidence>
<evidence type="ECO:0000259" key="19">
    <source>
        <dbReference type="PROSITE" id="PS50112"/>
    </source>
</evidence>